<dbReference type="PANTHER" id="PTHR35936">
    <property type="entry name" value="MEMBRANE-BOUND LYTIC MUREIN TRANSGLYCOSYLASE F"/>
    <property type="match status" value="1"/>
</dbReference>
<dbReference type="PROSITE" id="PS51257">
    <property type="entry name" value="PROKAR_LIPOPROTEIN"/>
    <property type="match status" value="1"/>
</dbReference>
<name>A0AA94XVH7_9MICC</name>
<dbReference type="PANTHER" id="PTHR35936:SF19">
    <property type="entry name" value="AMINO-ACID-BINDING PROTEIN YXEM-RELATED"/>
    <property type="match status" value="1"/>
</dbReference>
<reference evidence="7" key="1">
    <citation type="journal article" date="2022" name="Pest Manag. Sci.">
        <title>Glutamicibacter halophytocola-mediated host fitness of potato tuber moth on Solanaceae crops.</title>
        <authorList>
            <person name="Wang W."/>
            <person name="Xiao G."/>
            <person name="Du G."/>
            <person name="Chang L."/>
            <person name="Yang Y."/>
            <person name="Ye J."/>
            <person name="Chen B."/>
        </authorList>
    </citation>
    <scope>NUCLEOTIDE SEQUENCE</scope>
    <source>
        <strain evidence="7">S2</strain>
    </source>
</reference>
<dbReference type="Pfam" id="PF00497">
    <property type="entry name" value="SBP_bac_3"/>
    <property type="match status" value="1"/>
</dbReference>
<dbReference type="InterPro" id="IPR018313">
    <property type="entry name" value="SBP_3_CS"/>
</dbReference>
<dbReference type="Gene3D" id="3.40.190.10">
    <property type="entry name" value="Periplasmic binding protein-like II"/>
    <property type="match status" value="2"/>
</dbReference>
<dbReference type="SMART" id="SM00062">
    <property type="entry name" value="PBPb"/>
    <property type="match status" value="1"/>
</dbReference>
<dbReference type="CDD" id="cd13711">
    <property type="entry name" value="PBP2_Ngo0372_TcyA"/>
    <property type="match status" value="1"/>
</dbReference>
<evidence type="ECO:0000313" key="7">
    <source>
        <dbReference type="EMBL" id="UUX58193.1"/>
    </source>
</evidence>
<feature type="signal peptide" evidence="5">
    <location>
        <begin position="1"/>
        <end position="22"/>
    </location>
</feature>
<dbReference type="GO" id="GO:0030313">
    <property type="term" value="C:cell envelope"/>
    <property type="evidence" value="ECO:0007669"/>
    <property type="project" value="UniProtKB-SubCell"/>
</dbReference>
<feature type="domain" description="Solute-binding protein family 3/N-terminal" evidence="6">
    <location>
        <begin position="48"/>
        <end position="266"/>
    </location>
</feature>
<evidence type="ECO:0000256" key="2">
    <source>
        <dbReference type="ARBA" id="ARBA00010333"/>
    </source>
</evidence>
<dbReference type="AlphaFoldDB" id="A0AA94XVH7"/>
<dbReference type="InterPro" id="IPR001638">
    <property type="entry name" value="Solute-binding_3/MltF_N"/>
</dbReference>
<evidence type="ECO:0000313" key="8">
    <source>
        <dbReference type="Proteomes" id="UP001060018"/>
    </source>
</evidence>
<comment type="similarity">
    <text evidence="2 4">Belongs to the bacterial solute-binding protein 3 family.</text>
</comment>
<dbReference type="RefSeq" id="WP_171919522.1">
    <property type="nucleotide sequence ID" value="NZ_CP102487.1"/>
</dbReference>
<dbReference type="EMBL" id="CP102487">
    <property type="protein sequence ID" value="UUX58193.1"/>
    <property type="molecule type" value="Genomic_DNA"/>
</dbReference>
<evidence type="ECO:0000256" key="1">
    <source>
        <dbReference type="ARBA" id="ARBA00004196"/>
    </source>
</evidence>
<protein>
    <submittedName>
        <fullName evidence="7">Amino acid ABC transporter substrate-binding protein</fullName>
    </submittedName>
</protein>
<evidence type="ECO:0000256" key="3">
    <source>
        <dbReference type="ARBA" id="ARBA00022729"/>
    </source>
</evidence>
<dbReference type="PROSITE" id="PS01039">
    <property type="entry name" value="SBP_BACTERIAL_3"/>
    <property type="match status" value="1"/>
</dbReference>
<sequence length="269" mass="28618">MKRTVPLLATTAILALSLSACGSSSGTAGSSSSEQNGSALQKVKDAGVLTVGTEGTYRPFSFHEGSDLTGYDVEVIKAVGEKMGVEVKFQETQWDAIFAGLDAGRFDVIANQVAITPEREEKYLFSKPYTVSEGVVVTKSDNTDITSFDSLKGKKTAQSLTSSFYEAAKAAGATIEPVEGWAQSVTLLKQGRVDATVNDKLTFLDAQKTNPDDSIKIAAESEDKSESAVTLRKGSEDLQEAIDGALDELRADGELASISEKYFGEDISK</sequence>
<keyword evidence="3 5" id="KW-0732">Signal</keyword>
<organism evidence="7 8">
    <name type="scientific">Glutamicibacter halophytocola</name>
    <dbReference type="NCBI Taxonomy" id="1933880"/>
    <lineage>
        <taxon>Bacteria</taxon>
        <taxon>Bacillati</taxon>
        <taxon>Actinomycetota</taxon>
        <taxon>Actinomycetes</taxon>
        <taxon>Micrococcales</taxon>
        <taxon>Micrococcaceae</taxon>
        <taxon>Glutamicibacter</taxon>
    </lineage>
</organism>
<gene>
    <name evidence="7" type="ORF">NUH22_12910</name>
</gene>
<dbReference type="Proteomes" id="UP001060018">
    <property type="component" value="Chromosome"/>
</dbReference>
<feature type="chain" id="PRO_5041659651" evidence="5">
    <location>
        <begin position="23"/>
        <end position="269"/>
    </location>
</feature>
<evidence type="ECO:0000259" key="6">
    <source>
        <dbReference type="SMART" id="SM00062"/>
    </source>
</evidence>
<proteinExistence type="inferred from homology"/>
<dbReference type="SUPFAM" id="SSF53850">
    <property type="entry name" value="Periplasmic binding protein-like II"/>
    <property type="match status" value="1"/>
</dbReference>
<evidence type="ECO:0000256" key="5">
    <source>
        <dbReference type="SAM" id="SignalP"/>
    </source>
</evidence>
<comment type="subcellular location">
    <subcellularLocation>
        <location evidence="1">Cell envelope</location>
    </subcellularLocation>
</comment>
<evidence type="ECO:0000256" key="4">
    <source>
        <dbReference type="RuleBase" id="RU003744"/>
    </source>
</evidence>
<accession>A0AA94XVH7</accession>